<keyword evidence="4 5" id="KW-0472">Membrane</keyword>
<dbReference type="PANTHER" id="PTHR16950">
    <property type="entry name" value="ZINC TRANSPORTER SLC39A7 HISTIDINE-RICH MEMBRANE PROTEIN KE4"/>
    <property type="match status" value="1"/>
</dbReference>
<comment type="caution">
    <text evidence="6">The sequence shown here is derived from an EMBL/GenBank/DDBJ whole genome shotgun (WGS) entry which is preliminary data.</text>
</comment>
<accession>A0A0G0IMT5</accession>
<evidence type="ECO:0000256" key="5">
    <source>
        <dbReference type="SAM" id="Phobius"/>
    </source>
</evidence>
<protein>
    <submittedName>
        <fullName evidence="6">Zinc/iron permease</fullName>
    </submittedName>
</protein>
<proteinExistence type="predicted"/>
<evidence type="ECO:0000313" key="7">
    <source>
        <dbReference type="Proteomes" id="UP000034917"/>
    </source>
</evidence>
<comment type="subcellular location">
    <subcellularLocation>
        <location evidence="1">Membrane</location>
        <topology evidence="1">Multi-pass membrane protein</topology>
    </subcellularLocation>
</comment>
<name>A0A0G0IMT5_9BACT</name>
<organism evidence="6 7">
    <name type="scientific">Candidatus Roizmanbacteria bacterium GW2011_GWC2_37_13</name>
    <dbReference type="NCBI Taxonomy" id="1618486"/>
    <lineage>
        <taxon>Bacteria</taxon>
        <taxon>Candidatus Roizmaniibacteriota</taxon>
    </lineage>
</organism>
<evidence type="ECO:0000256" key="2">
    <source>
        <dbReference type="ARBA" id="ARBA00022692"/>
    </source>
</evidence>
<evidence type="ECO:0000313" key="6">
    <source>
        <dbReference type="EMBL" id="KKQ25519.1"/>
    </source>
</evidence>
<dbReference type="InterPro" id="IPR003689">
    <property type="entry name" value="ZIP"/>
</dbReference>
<dbReference type="PANTHER" id="PTHR16950:SF16">
    <property type="entry name" value="ZINC TRANSPORTER ZIP13"/>
    <property type="match status" value="1"/>
</dbReference>
<feature type="transmembrane region" description="Helical" evidence="5">
    <location>
        <begin position="168"/>
        <end position="189"/>
    </location>
</feature>
<dbReference type="Pfam" id="PF02535">
    <property type="entry name" value="Zip"/>
    <property type="match status" value="2"/>
</dbReference>
<dbReference type="Proteomes" id="UP000034917">
    <property type="component" value="Unassembled WGS sequence"/>
</dbReference>
<evidence type="ECO:0000256" key="3">
    <source>
        <dbReference type="ARBA" id="ARBA00022989"/>
    </source>
</evidence>
<feature type="transmembrane region" description="Helical" evidence="5">
    <location>
        <begin position="66"/>
        <end position="82"/>
    </location>
</feature>
<evidence type="ECO:0000256" key="1">
    <source>
        <dbReference type="ARBA" id="ARBA00004141"/>
    </source>
</evidence>
<sequence>MLLTIIAANIVISLLSLSGGIMLLRKNLISKKIIPYMVAFAAGVILTTVFFDLLPEALELAEKTGTDIFLPVFLGIIISFFIERFQVWFHHHGTTHGIKTWIKPSLSLILFGDGIHNFIDGVVIATAFLTSPTLGVVTSIAIAAHEIPQEIADFTIIIHSGLNKMQALTTNLLSAIPAIIGGIMGFYFLQGLETGLPILLSFSSGIFIYIAGSDLIPHLHIDYKKQKKWAQVLPFIAGIILMYLMIFLLKE</sequence>
<feature type="transmembrane region" description="Helical" evidence="5">
    <location>
        <begin position="36"/>
        <end position="54"/>
    </location>
</feature>
<feature type="transmembrane region" description="Helical" evidence="5">
    <location>
        <begin position="229"/>
        <end position="249"/>
    </location>
</feature>
<feature type="transmembrane region" description="Helical" evidence="5">
    <location>
        <begin position="195"/>
        <end position="217"/>
    </location>
</feature>
<reference evidence="6 7" key="1">
    <citation type="journal article" date="2015" name="Nature">
        <title>rRNA introns, odd ribosomes, and small enigmatic genomes across a large radiation of phyla.</title>
        <authorList>
            <person name="Brown C.T."/>
            <person name="Hug L.A."/>
            <person name="Thomas B.C."/>
            <person name="Sharon I."/>
            <person name="Castelle C.J."/>
            <person name="Singh A."/>
            <person name="Wilkins M.J."/>
            <person name="Williams K.H."/>
            <person name="Banfield J.F."/>
        </authorList>
    </citation>
    <scope>NUCLEOTIDE SEQUENCE [LARGE SCALE GENOMIC DNA]</scope>
</reference>
<dbReference type="GO" id="GO:0016020">
    <property type="term" value="C:membrane"/>
    <property type="evidence" value="ECO:0007669"/>
    <property type="project" value="UniProtKB-SubCell"/>
</dbReference>
<keyword evidence="2 5" id="KW-0812">Transmembrane</keyword>
<dbReference type="AlphaFoldDB" id="A0A0G0IMT5"/>
<dbReference type="GO" id="GO:0046873">
    <property type="term" value="F:metal ion transmembrane transporter activity"/>
    <property type="evidence" value="ECO:0007669"/>
    <property type="project" value="InterPro"/>
</dbReference>
<keyword evidence="3 5" id="KW-1133">Transmembrane helix</keyword>
<gene>
    <name evidence="6" type="ORF">US40_C0007G0018</name>
</gene>
<feature type="transmembrane region" description="Helical" evidence="5">
    <location>
        <begin position="6"/>
        <end position="24"/>
    </location>
</feature>
<dbReference type="EMBL" id="LBSV01000007">
    <property type="protein sequence ID" value="KKQ25519.1"/>
    <property type="molecule type" value="Genomic_DNA"/>
</dbReference>
<evidence type="ECO:0000256" key="4">
    <source>
        <dbReference type="ARBA" id="ARBA00023136"/>
    </source>
</evidence>